<feature type="region of interest" description="Disordered" evidence="2">
    <location>
        <begin position="1583"/>
        <end position="1651"/>
    </location>
</feature>
<feature type="region of interest" description="Disordered" evidence="2">
    <location>
        <begin position="994"/>
        <end position="1017"/>
    </location>
</feature>
<dbReference type="KEGG" id="tbg:TbgDal_IV2560"/>
<dbReference type="VEuPathDB" id="TriTrypDB:Tbg972.4.2560"/>
<evidence type="ECO:0000256" key="2">
    <source>
        <dbReference type="SAM" id="MobiDB-lite"/>
    </source>
</evidence>
<dbReference type="SUPFAM" id="SSF57997">
    <property type="entry name" value="Tropomyosin"/>
    <property type="match status" value="1"/>
</dbReference>
<organism evidence="3 4">
    <name type="scientific">Trypanosoma brucei gambiense (strain MHOM/CI/86/DAL972)</name>
    <dbReference type="NCBI Taxonomy" id="679716"/>
    <lineage>
        <taxon>Eukaryota</taxon>
        <taxon>Discoba</taxon>
        <taxon>Euglenozoa</taxon>
        <taxon>Kinetoplastea</taxon>
        <taxon>Metakinetoplastina</taxon>
        <taxon>Trypanosomatida</taxon>
        <taxon>Trypanosomatidae</taxon>
        <taxon>Trypanosoma</taxon>
    </lineage>
</organism>
<dbReference type="Proteomes" id="UP000002316">
    <property type="component" value="Chromosome 4"/>
</dbReference>
<dbReference type="RefSeq" id="XP_011772844.1">
    <property type="nucleotide sequence ID" value="XM_011774542.1"/>
</dbReference>
<evidence type="ECO:0000256" key="1">
    <source>
        <dbReference type="SAM" id="Coils"/>
    </source>
</evidence>
<sequence>MIIALCCCRSLQVDFSSFVSHFFLSKKKNSVTHDHPTIKRTSDMHSVNPYLSAMSFKGTDSRFEVTLPPSHCEALQGINRQEKPKTTTVPQTNHPLPLSDYAQPIVRKAGLVKASTSSVVSQFRAEGSVMEPVHALHTCIRHFLSHPDVYGSDVRAMLDRELMYVMRVKASESALLTSTTVPVSSVSLPSIANTVPENNKVGTSFLGKCSNWVVTPRSVDAAVNLDAAFGPNGMFGLGSAKLVDGSTGLFSLLERNRNLLTIQERQLPMEDGEEKGSPSTMSPLNDWEEKSVKTDGGRYREKSRVHFSVNTQSGPDVSSEYGAKLLIDGAGYEISFLRSQLHQVEAAYNAKCIRLHELQQESNRFATELESLEERNRQQNAKINELSQQVDGLTREAERWKRRANEININEKAHGGRGPTDQTRRMQASQYVELKREYTHMSQLWRETEKSLQETRRSLESAEKENRVSHRYLTDAFSFIERLERRIKRRDDFIEKLKLRQDSMEERYEKILWCLNELQTLRGQHSYVDYLLSENNVWSMFLFSRLQCRLASVGHVDEVAYDTSIPLYFRRTAAGGKLADAYSPQLVYRLITEHVQGKRRGLPVANDTFPFAVPCWRGMHSISYFSATGGNRTPNTSIMLSGELTHDRPRRSLPLLTLATVLLPPQNGAAPGEVIVDEDIPNSGQYDQLTLRYLIYCFWGERLTQYKRETERRREEYIAAREKAAALDISVDVDIESGANDMDESIKFPTFLAALVEYVRRLCPYKAPKGEEESAPKLVGPVFVRGVVLNLEGAPANPRMCLPFIFQKEENGSETPVPLSPQARELLFALYYYAEEYKDVDSDFRLFHLVAHQQLPELVAINFYASMEAMRTECDNVICESLRGTRNAPEDKTCDGAEQQCPDEATTELLFTDSPAETLRKVAVMVDEAPLAEEDTCMEADSDGEGYGVILPGAVGENEGNKEKQEAGQEPTPCYLTKLKHDILACLNRNTEKPEASATNTSVRSPKADDTTETSDALSVPKQWKRIDEKLQHMLAPFSSLLHAFKKYKERRSLGGRRCDRHKARCRLDILPGSRSLIAIETFIAILHKHCFATYALSCSGSVRSSLLDAAMKGGHGGNDANDVGPFTRVGQLPPMNKHIRRLRFAIAMDQPSSLLRYTDLFTVDSRFGTPSHFHNEYLRLTIDTYLEQQEAYMNVILGSCVVRDGRTIPTPVVDSDGILPFPALRAGFEAVLRKLSFAPKESNIVAKHFLNYCDLLRHEDDIRQEQYVDAPLVICAEVVSKKDFARESALLREHSWSVEDEAASCSLLHLSLAARMMYIVWGLNSSSKGRLAISMLPGAARSFVNAGCTIGGHLVPSESSDSAEGLCPLREDLEPLFRFEVEEECRDALNRAKVGYGRRNELRQLLMETEDVPTAKATESSAAITDVREVEGMDPWELLVDIGCFCPLFGARLRPGTHSLYGEATSVCSRKTRTSKRVSPRPSSCDTDAPAGAIHLSGGASLLRFFGARRAAKTKGDKRKSKNRRNSQELPGAVFAQVLRSEVAPVHYQSILENLAAVSSEANASVKCVVDLANATSLLRNPHVSSPHSASLQQQTEVSNSTIPESPASRRSRAAKGRDGHASFLDGSEQRAYSPLAMSSSDKSELEGGDLAPSSLARQLHVASAVLSLL</sequence>
<feature type="region of interest" description="Disordered" evidence="2">
    <location>
        <begin position="268"/>
        <end position="295"/>
    </location>
</feature>
<evidence type="ECO:0000313" key="3">
    <source>
        <dbReference type="EMBL" id="CBH10555.1"/>
    </source>
</evidence>
<keyword evidence="1" id="KW-0175">Coiled coil</keyword>
<protein>
    <submittedName>
        <fullName evidence="3">Uncharacterized protein</fullName>
    </submittedName>
</protein>
<name>C9ZMQ2_TRYB9</name>
<evidence type="ECO:0000313" key="4">
    <source>
        <dbReference type="Proteomes" id="UP000002316"/>
    </source>
</evidence>
<accession>C9ZMQ2</accession>
<dbReference type="OrthoDB" id="263506at2759"/>
<dbReference type="GeneID" id="23859678"/>
<dbReference type="EMBL" id="FN554967">
    <property type="protein sequence ID" value="CBH10555.1"/>
    <property type="molecule type" value="Genomic_DNA"/>
</dbReference>
<feature type="coiled-coil region" evidence="1">
    <location>
        <begin position="355"/>
        <end position="410"/>
    </location>
</feature>
<reference evidence="4" key="1">
    <citation type="journal article" date="2010" name="PLoS Negl. Trop. Dis.">
        <title>The genome sequence of Trypanosoma brucei gambiense, causative agent of chronic human african trypanosomiasis.</title>
        <authorList>
            <person name="Jackson A.P."/>
            <person name="Sanders M."/>
            <person name="Berry A."/>
            <person name="McQuillan J."/>
            <person name="Aslett M.A."/>
            <person name="Quail M.A."/>
            <person name="Chukualim B."/>
            <person name="Capewell P."/>
            <person name="MacLeod A."/>
            <person name="Melville S.E."/>
            <person name="Gibson W."/>
            <person name="Barry J.D."/>
            <person name="Berriman M."/>
            <person name="Hertz-Fowler C."/>
        </authorList>
    </citation>
    <scope>NUCLEOTIDE SEQUENCE [LARGE SCALE GENOMIC DNA]</scope>
    <source>
        <strain evidence="4">MHOM/CI/86/DAL972</strain>
    </source>
</reference>
<feature type="coiled-coil region" evidence="1">
    <location>
        <begin position="445"/>
        <end position="500"/>
    </location>
</feature>
<gene>
    <name evidence="3" type="ORF">TbgDal_IV2560</name>
</gene>
<feature type="compositionally biased region" description="Polar residues" evidence="2">
    <location>
        <begin position="1583"/>
        <end position="1605"/>
    </location>
</feature>
<proteinExistence type="predicted"/>